<dbReference type="InterPro" id="IPR035917">
    <property type="entry name" value="YjbQ-like_sf"/>
</dbReference>
<dbReference type="EMBL" id="JAAGWE010000015">
    <property type="protein sequence ID" value="NEM06290.1"/>
    <property type="molecule type" value="Genomic_DNA"/>
</dbReference>
<accession>A0A6P0GGB2</accession>
<dbReference type="AlphaFoldDB" id="A0A6P0GGB2"/>
<proteinExistence type="inferred from homology"/>
<comment type="caution">
    <text evidence="3">The sequence shown here is derived from an EMBL/GenBank/DDBJ whole genome shotgun (WGS) entry which is preliminary data.</text>
</comment>
<dbReference type="InterPro" id="IPR001602">
    <property type="entry name" value="UPF0047_YjbQ-like"/>
</dbReference>
<dbReference type="Proteomes" id="UP000471126">
    <property type="component" value="Unassembled WGS sequence"/>
</dbReference>
<evidence type="ECO:0000256" key="1">
    <source>
        <dbReference type="ARBA" id="ARBA00005534"/>
    </source>
</evidence>
<feature type="region of interest" description="Disordered" evidence="2">
    <location>
        <begin position="1"/>
        <end position="34"/>
    </location>
</feature>
<sequence>MVTGRSWSAERPSGRVTDADPIDAGTPSSGRDATIVPVRSELRTVRTGGTAVVVDLTGECEEFVGSEGDGLLHVFVPHATAGLAVIETGSGSDDDLLAQLDELLPRDDRWRHRHGSPGHGRDHVLPAFLPPHLSVPVLEGRLQLGTWQRICLVDPNLDNPRRQVRLSFLRG</sequence>
<evidence type="ECO:0000256" key="2">
    <source>
        <dbReference type="SAM" id="MobiDB-lite"/>
    </source>
</evidence>
<reference evidence="3 4" key="1">
    <citation type="submission" date="2019-12" db="EMBL/GenBank/DDBJ databases">
        <title>WGS of CPCC 203550 I12A-02606.</title>
        <authorList>
            <person name="Jiang Z."/>
        </authorList>
    </citation>
    <scope>NUCLEOTIDE SEQUENCE [LARGE SCALE GENOMIC DNA]</scope>
    <source>
        <strain evidence="3 4">I12A-02606</strain>
    </source>
</reference>
<organism evidence="3 4">
    <name type="scientific">Geodermatophilus normandii</name>
    <dbReference type="NCBI Taxonomy" id="1137989"/>
    <lineage>
        <taxon>Bacteria</taxon>
        <taxon>Bacillati</taxon>
        <taxon>Actinomycetota</taxon>
        <taxon>Actinomycetes</taxon>
        <taxon>Geodermatophilales</taxon>
        <taxon>Geodermatophilaceae</taxon>
        <taxon>Geodermatophilus</taxon>
    </lineage>
</organism>
<dbReference type="PANTHER" id="PTHR30615:SF8">
    <property type="entry name" value="UPF0047 PROTEIN C4A8.02C"/>
    <property type="match status" value="1"/>
</dbReference>
<gene>
    <name evidence="3" type="ORF">GCU54_09720</name>
</gene>
<dbReference type="SUPFAM" id="SSF111038">
    <property type="entry name" value="YjbQ-like"/>
    <property type="match status" value="1"/>
</dbReference>
<dbReference type="Gene3D" id="2.60.120.460">
    <property type="entry name" value="YjbQ-like"/>
    <property type="match status" value="1"/>
</dbReference>
<evidence type="ECO:0000313" key="3">
    <source>
        <dbReference type="EMBL" id="NEM06290.1"/>
    </source>
</evidence>
<dbReference type="Pfam" id="PF01894">
    <property type="entry name" value="YjbQ"/>
    <property type="match status" value="1"/>
</dbReference>
<protein>
    <submittedName>
        <fullName evidence="3">YjbQ family protein</fullName>
    </submittedName>
</protein>
<comment type="similarity">
    <text evidence="1">Belongs to the UPF0047 family.</text>
</comment>
<name>A0A6P0GGB2_9ACTN</name>
<dbReference type="PANTHER" id="PTHR30615">
    <property type="entry name" value="UNCHARACTERIZED PROTEIN YJBQ-RELATED"/>
    <property type="match status" value="1"/>
</dbReference>
<evidence type="ECO:0000313" key="4">
    <source>
        <dbReference type="Proteomes" id="UP000471126"/>
    </source>
</evidence>